<name>A0A540LQG4_MALBA</name>
<feature type="region of interest" description="Disordered" evidence="1">
    <location>
        <begin position="1"/>
        <end position="56"/>
    </location>
</feature>
<gene>
    <name evidence="2" type="ORF">C1H46_025837</name>
</gene>
<sequence length="112" mass="12289">MKKARKTKEAARSSKKSNADEKNVPVRPPASARKRKAASPYESEVVDGSIEDKPSVDGVVDDIQATDDTGVGAIVLVTDDTNFGANVSRYRCWGRCRSDRAFSRRADRNINC</sequence>
<keyword evidence="3" id="KW-1185">Reference proteome</keyword>
<dbReference type="EMBL" id="VIEB01000505">
    <property type="protein sequence ID" value="TQD88638.1"/>
    <property type="molecule type" value="Genomic_DNA"/>
</dbReference>
<proteinExistence type="predicted"/>
<evidence type="ECO:0000313" key="3">
    <source>
        <dbReference type="Proteomes" id="UP000315295"/>
    </source>
</evidence>
<evidence type="ECO:0000313" key="2">
    <source>
        <dbReference type="EMBL" id="TQD88638.1"/>
    </source>
</evidence>
<dbReference type="Proteomes" id="UP000315295">
    <property type="component" value="Unassembled WGS sequence"/>
</dbReference>
<evidence type="ECO:0000256" key="1">
    <source>
        <dbReference type="SAM" id="MobiDB-lite"/>
    </source>
</evidence>
<accession>A0A540LQG4</accession>
<feature type="compositionally biased region" description="Basic and acidic residues" evidence="1">
    <location>
        <begin position="7"/>
        <end position="24"/>
    </location>
</feature>
<protein>
    <submittedName>
        <fullName evidence="2">Uncharacterized protein</fullName>
    </submittedName>
</protein>
<reference evidence="2 3" key="1">
    <citation type="journal article" date="2019" name="G3 (Bethesda)">
        <title>Sequencing of a Wild Apple (Malus baccata) Genome Unravels the Differences Between Cultivated and Wild Apple Species Regarding Disease Resistance and Cold Tolerance.</title>
        <authorList>
            <person name="Chen X."/>
        </authorList>
    </citation>
    <scope>NUCLEOTIDE SEQUENCE [LARGE SCALE GENOMIC DNA]</scope>
    <source>
        <strain evidence="3">cv. Shandingzi</strain>
        <tissue evidence="2">Leaves</tissue>
    </source>
</reference>
<dbReference type="AlphaFoldDB" id="A0A540LQG4"/>
<organism evidence="2 3">
    <name type="scientific">Malus baccata</name>
    <name type="common">Siberian crab apple</name>
    <name type="synonym">Pyrus baccata</name>
    <dbReference type="NCBI Taxonomy" id="106549"/>
    <lineage>
        <taxon>Eukaryota</taxon>
        <taxon>Viridiplantae</taxon>
        <taxon>Streptophyta</taxon>
        <taxon>Embryophyta</taxon>
        <taxon>Tracheophyta</taxon>
        <taxon>Spermatophyta</taxon>
        <taxon>Magnoliopsida</taxon>
        <taxon>eudicotyledons</taxon>
        <taxon>Gunneridae</taxon>
        <taxon>Pentapetalae</taxon>
        <taxon>rosids</taxon>
        <taxon>fabids</taxon>
        <taxon>Rosales</taxon>
        <taxon>Rosaceae</taxon>
        <taxon>Amygdaloideae</taxon>
        <taxon>Maleae</taxon>
        <taxon>Malus</taxon>
    </lineage>
</organism>
<comment type="caution">
    <text evidence="2">The sequence shown here is derived from an EMBL/GenBank/DDBJ whole genome shotgun (WGS) entry which is preliminary data.</text>
</comment>